<keyword evidence="1" id="KW-0812">Transmembrane</keyword>
<evidence type="ECO:0000313" key="3">
    <source>
        <dbReference type="Proteomes" id="UP001153269"/>
    </source>
</evidence>
<comment type="caution">
    <text evidence="2">The sequence shown here is derived from an EMBL/GenBank/DDBJ whole genome shotgun (WGS) entry which is preliminary data.</text>
</comment>
<keyword evidence="1" id="KW-0472">Membrane</keyword>
<dbReference type="EMBL" id="CADEAL010004246">
    <property type="protein sequence ID" value="CAB1455250.1"/>
    <property type="molecule type" value="Genomic_DNA"/>
</dbReference>
<dbReference type="AlphaFoldDB" id="A0A9N7Z8N0"/>
<feature type="non-terminal residue" evidence="2">
    <location>
        <position position="190"/>
    </location>
</feature>
<dbReference type="Proteomes" id="UP001153269">
    <property type="component" value="Unassembled WGS sequence"/>
</dbReference>
<keyword evidence="1" id="KW-1133">Transmembrane helix</keyword>
<protein>
    <submittedName>
        <fullName evidence="2">Uncharacterized protein</fullName>
    </submittedName>
</protein>
<organism evidence="2 3">
    <name type="scientific">Pleuronectes platessa</name>
    <name type="common">European plaice</name>
    <dbReference type="NCBI Taxonomy" id="8262"/>
    <lineage>
        <taxon>Eukaryota</taxon>
        <taxon>Metazoa</taxon>
        <taxon>Chordata</taxon>
        <taxon>Craniata</taxon>
        <taxon>Vertebrata</taxon>
        <taxon>Euteleostomi</taxon>
        <taxon>Actinopterygii</taxon>
        <taxon>Neopterygii</taxon>
        <taxon>Teleostei</taxon>
        <taxon>Neoteleostei</taxon>
        <taxon>Acanthomorphata</taxon>
        <taxon>Carangaria</taxon>
        <taxon>Pleuronectiformes</taxon>
        <taxon>Pleuronectoidei</taxon>
        <taxon>Pleuronectidae</taxon>
        <taxon>Pleuronectes</taxon>
    </lineage>
</organism>
<feature type="transmembrane region" description="Helical" evidence="1">
    <location>
        <begin position="16"/>
        <end position="34"/>
    </location>
</feature>
<sequence length="190" mass="21809">KLQSDAPALNPKKSPAFVGHLLILVKLVMSVLIPDEPDWIRRKREHIEFTSMEALKQQKLQSDDFCRLDEVLLKLVSDMHRHFPQIIRSGCTCVCQCEEYSRDEKQETSLERCLHPHLRTDCVTAFIPETNPRDIKTVSTGIEGQQTIGTCIEFQTRRLVECSLWDEWSVRLPEDEGGVTLTKTLTKTST</sequence>
<evidence type="ECO:0000313" key="2">
    <source>
        <dbReference type="EMBL" id="CAB1455250.1"/>
    </source>
</evidence>
<proteinExistence type="predicted"/>
<gene>
    <name evidence="2" type="ORF">PLEPLA_LOCUS43021</name>
</gene>
<accession>A0A9N7Z8N0</accession>
<evidence type="ECO:0000256" key="1">
    <source>
        <dbReference type="SAM" id="Phobius"/>
    </source>
</evidence>
<name>A0A9N7Z8N0_PLEPL</name>
<reference evidence="2" key="1">
    <citation type="submission" date="2020-03" db="EMBL/GenBank/DDBJ databases">
        <authorList>
            <person name="Weist P."/>
        </authorList>
    </citation>
    <scope>NUCLEOTIDE SEQUENCE</scope>
</reference>
<keyword evidence="3" id="KW-1185">Reference proteome</keyword>